<dbReference type="EMBL" id="JAADJG010000260">
    <property type="protein sequence ID" value="KAF4450064.1"/>
    <property type="molecule type" value="Genomic_DNA"/>
</dbReference>
<dbReference type="SUPFAM" id="SSF51735">
    <property type="entry name" value="NAD(P)-binding Rossmann-fold domains"/>
    <property type="match status" value="1"/>
</dbReference>
<dbReference type="Gene3D" id="3.40.50.720">
    <property type="entry name" value="NAD(P)-binding Rossmann-like Domain"/>
    <property type="match status" value="1"/>
</dbReference>
<comment type="caution">
    <text evidence="3">The sequence shown here is derived from an EMBL/GenBank/DDBJ whole genome shotgun (WGS) entry which is preliminary data.</text>
</comment>
<protein>
    <submittedName>
        <fullName evidence="3">Short chain dehydrogenase</fullName>
    </submittedName>
</protein>
<keyword evidence="2" id="KW-0560">Oxidoreductase</keyword>
<dbReference type="InterPro" id="IPR036291">
    <property type="entry name" value="NAD(P)-bd_dom_sf"/>
</dbReference>
<proteinExistence type="inferred from homology"/>
<evidence type="ECO:0000256" key="1">
    <source>
        <dbReference type="ARBA" id="ARBA00006484"/>
    </source>
</evidence>
<dbReference type="Proteomes" id="UP000605986">
    <property type="component" value="Unassembled WGS sequence"/>
</dbReference>
<evidence type="ECO:0000313" key="4">
    <source>
        <dbReference type="Proteomes" id="UP000605986"/>
    </source>
</evidence>
<dbReference type="AlphaFoldDB" id="A0A8H4KI17"/>
<organism evidence="3 4">
    <name type="scientific">Fusarium austroafricanum</name>
    <dbReference type="NCBI Taxonomy" id="2364996"/>
    <lineage>
        <taxon>Eukaryota</taxon>
        <taxon>Fungi</taxon>
        <taxon>Dikarya</taxon>
        <taxon>Ascomycota</taxon>
        <taxon>Pezizomycotina</taxon>
        <taxon>Sordariomycetes</taxon>
        <taxon>Hypocreomycetidae</taxon>
        <taxon>Hypocreales</taxon>
        <taxon>Nectriaceae</taxon>
        <taxon>Fusarium</taxon>
        <taxon>Fusarium concolor species complex</taxon>
    </lineage>
</organism>
<gene>
    <name evidence="3" type="ORF">F53441_6769</name>
</gene>
<comment type="similarity">
    <text evidence="1">Belongs to the short-chain dehydrogenases/reductases (SDR) family.</text>
</comment>
<dbReference type="InterPro" id="IPR051019">
    <property type="entry name" value="VLCFA-Steroid_DH"/>
</dbReference>
<dbReference type="GO" id="GO:0016491">
    <property type="term" value="F:oxidoreductase activity"/>
    <property type="evidence" value="ECO:0007669"/>
    <property type="project" value="UniProtKB-KW"/>
</dbReference>
<evidence type="ECO:0000256" key="2">
    <source>
        <dbReference type="ARBA" id="ARBA00023002"/>
    </source>
</evidence>
<dbReference type="GO" id="GO:0005783">
    <property type="term" value="C:endoplasmic reticulum"/>
    <property type="evidence" value="ECO:0007669"/>
    <property type="project" value="TreeGrafter"/>
</dbReference>
<sequence length="404" mass="45024">MAETPFAITRWTATTATAPVLYSPISGRPLTSPHLSKWFTSIRAAFASARHMRLGDNKLVKCVAYSCTAFLAFRVSYRALSFINVYFLHRGNINRYKHHSESPGGVWAVVTNATNVIGLTMSLRLAEEGFNVLLQGDDLAGLRNGLNSLHARCPSQSFKLITTDPSGVTVVERLDFEHPPINGAWQTKQESNTKTIDEELLKMKITVLVNSVDIHLSGPCLDPQLLLEKSEPTLLEETGQYTLLPIQMTRRFLPYLMNNRPALIMTLGLQMGEDLPLLVSHSAGRSFQDSMTKSLSLEMKLGGLDIEVLCVKLSATYNDDGTVNISSLGPLPAAAIARVGCGECVTFGNWLDDLKKKVWGIMPRRLKEMHIIDEMRQKKDKVGKTRMRNHQQRAMMFEGAADYR</sequence>
<evidence type="ECO:0000313" key="3">
    <source>
        <dbReference type="EMBL" id="KAF4450064.1"/>
    </source>
</evidence>
<name>A0A8H4KI17_9HYPO</name>
<dbReference type="PANTHER" id="PTHR43899:SF13">
    <property type="entry name" value="RH59310P"/>
    <property type="match status" value="1"/>
</dbReference>
<dbReference type="OrthoDB" id="47007at2759"/>
<reference evidence="3" key="1">
    <citation type="submission" date="2020-01" db="EMBL/GenBank/DDBJ databases">
        <title>Identification and distribution of gene clusters putatively required for synthesis of sphingolipid metabolism inhibitors in phylogenetically diverse species of the filamentous fungus Fusarium.</title>
        <authorList>
            <person name="Kim H.-S."/>
            <person name="Busman M."/>
            <person name="Brown D.W."/>
            <person name="Divon H."/>
            <person name="Uhlig S."/>
            <person name="Proctor R.H."/>
        </authorList>
    </citation>
    <scope>NUCLEOTIDE SEQUENCE</scope>
    <source>
        <strain evidence="3">NRRL 53441</strain>
    </source>
</reference>
<accession>A0A8H4KI17</accession>
<dbReference type="PANTHER" id="PTHR43899">
    <property type="entry name" value="RH59310P"/>
    <property type="match status" value="1"/>
</dbReference>
<keyword evidence="4" id="KW-1185">Reference proteome</keyword>